<proteinExistence type="predicted"/>
<keyword evidence="4" id="KW-1185">Reference proteome</keyword>
<accession>A0A5J4Z113</accession>
<comment type="caution">
    <text evidence="3">The sequence shown here is derived from an EMBL/GenBank/DDBJ whole genome shotgun (WGS) entry which is preliminary data.</text>
</comment>
<dbReference type="OMA" id="GKWKNTG"/>
<feature type="compositionally biased region" description="Basic residues" evidence="2">
    <location>
        <begin position="391"/>
        <end position="407"/>
    </location>
</feature>
<feature type="repeat" description="RCC1" evidence="1">
    <location>
        <begin position="303"/>
        <end position="357"/>
    </location>
</feature>
<dbReference type="InterPro" id="IPR028641">
    <property type="entry name" value="RCC2"/>
</dbReference>
<dbReference type="Pfam" id="PF00415">
    <property type="entry name" value="RCC1"/>
    <property type="match status" value="3"/>
</dbReference>
<evidence type="ECO:0000256" key="1">
    <source>
        <dbReference type="PROSITE-ProRule" id="PRU00235"/>
    </source>
</evidence>
<dbReference type="PROSITE" id="PS00626">
    <property type="entry name" value="RCC1_2"/>
    <property type="match status" value="1"/>
</dbReference>
<dbReference type="AlphaFoldDB" id="A0A5J4Z113"/>
<evidence type="ECO:0000313" key="4">
    <source>
        <dbReference type="Proteomes" id="UP000324585"/>
    </source>
</evidence>
<dbReference type="OrthoDB" id="297375at2759"/>
<dbReference type="PROSITE" id="PS50012">
    <property type="entry name" value="RCC1_3"/>
    <property type="match status" value="4"/>
</dbReference>
<organism evidence="3 4">
    <name type="scientific">Porphyridium purpureum</name>
    <name type="common">Red alga</name>
    <name type="synonym">Porphyridium cruentum</name>
    <dbReference type="NCBI Taxonomy" id="35688"/>
    <lineage>
        <taxon>Eukaryota</taxon>
        <taxon>Rhodophyta</taxon>
        <taxon>Bangiophyceae</taxon>
        <taxon>Porphyridiales</taxon>
        <taxon>Porphyridiaceae</taxon>
        <taxon>Porphyridium</taxon>
    </lineage>
</organism>
<dbReference type="GO" id="GO:0016020">
    <property type="term" value="C:membrane"/>
    <property type="evidence" value="ECO:0007669"/>
    <property type="project" value="TreeGrafter"/>
</dbReference>
<dbReference type="InterPro" id="IPR009091">
    <property type="entry name" value="RCC1/BLIP-II"/>
</dbReference>
<dbReference type="InterPro" id="IPR000408">
    <property type="entry name" value="Reg_chr_condens"/>
</dbReference>
<dbReference type="SUPFAM" id="SSF50985">
    <property type="entry name" value="RCC1/BLIP-II"/>
    <property type="match status" value="1"/>
</dbReference>
<feature type="repeat" description="RCC1" evidence="1">
    <location>
        <begin position="203"/>
        <end position="256"/>
    </location>
</feature>
<feature type="repeat" description="RCC1" evidence="1">
    <location>
        <begin position="57"/>
        <end position="118"/>
    </location>
</feature>
<dbReference type="PANTHER" id="PTHR46207:SF1">
    <property type="entry name" value="PROTEIN RCC2"/>
    <property type="match status" value="1"/>
</dbReference>
<reference evidence="4" key="1">
    <citation type="journal article" date="2019" name="Nat. Commun.">
        <title>Expansion of phycobilisome linker gene families in mesophilic red algae.</title>
        <authorList>
            <person name="Lee J."/>
            <person name="Kim D."/>
            <person name="Bhattacharya D."/>
            <person name="Yoon H.S."/>
        </authorList>
    </citation>
    <scope>NUCLEOTIDE SEQUENCE [LARGE SCALE GENOMIC DNA]</scope>
    <source>
        <strain evidence="4">CCMP 1328</strain>
    </source>
</reference>
<protein>
    <submittedName>
        <fullName evidence="3">Protein RCC2</fullName>
    </submittedName>
</protein>
<feature type="repeat" description="RCC1" evidence="1">
    <location>
        <begin position="119"/>
        <end position="171"/>
    </location>
</feature>
<dbReference type="Gene3D" id="2.130.10.30">
    <property type="entry name" value="Regulator of chromosome condensation 1/beta-lactamase-inhibitor protein II"/>
    <property type="match status" value="2"/>
</dbReference>
<evidence type="ECO:0000256" key="2">
    <source>
        <dbReference type="SAM" id="MobiDB-lite"/>
    </source>
</evidence>
<name>A0A5J4Z113_PORPP</name>
<feature type="region of interest" description="Disordered" evidence="2">
    <location>
        <begin position="377"/>
        <end position="407"/>
    </location>
</feature>
<dbReference type="PANTHER" id="PTHR46207">
    <property type="entry name" value="PROTEIN RCC2"/>
    <property type="match status" value="1"/>
</dbReference>
<evidence type="ECO:0000313" key="3">
    <source>
        <dbReference type="EMBL" id="KAA8497085.1"/>
    </source>
</evidence>
<dbReference type="EMBL" id="VRMN01000002">
    <property type="protein sequence ID" value="KAA8497085.1"/>
    <property type="molecule type" value="Genomic_DNA"/>
</dbReference>
<dbReference type="Proteomes" id="UP000324585">
    <property type="component" value="Unassembled WGS sequence"/>
</dbReference>
<gene>
    <name evidence="3" type="ORF">FVE85_0814</name>
</gene>
<sequence>MATLVFCGSKGFDRNSTDESDQLIAPHVLRFAGLDEEWSAAFSGPCASHAVLLNKQGEAFGIGHNESSQLGSLVDSAKPDGGGTQLVPVKMELPGVYKTEKIIKASCGKAHTLLLTESQHVFACGLHEKGQLGLGKLNGTQLFSPLKRVEMPEKVVALAAGSEFSAFVGESGTLYTCGWSVYGQLGHDVACGQHHTLVLDENEKVWSFGFGGYGRLGHKQPNDEMRPKLIEGFAKPMFKLSMISAGLTCSYAAQSSNKTLFFWGKAKQGGEVTTYPKPIYDLQQWTIHSIGVSYTSTVIAADNSVISFGPSPAFGELGYGAGKSKSSTTPQKMESMDGMMTKQVAVGSAFTFLVVRNENEADAASISKLPVHELTNAGAKKSAGTEEAAPKRKAAAKAAPAKKKGRK</sequence>
<dbReference type="GO" id="GO:0031267">
    <property type="term" value="F:small GTPase binding"/>
    <property type="evidence" value="ECO:0007669"/>
    <property type="project" value="TreeGrafter"/>
</dbReference>